<accession>A0ABU2E2G3</accession>
<keyword evidence="3" id="KW-1185">Reference proteome</keyword>
<dbReference type="Proteomes" id="UP001248067">
    <property type="component" value="Unassembled WGS sequence"/>
</dbReference>
<evidence type="ECO:0000313" key="2">
    <source>
        <dbReference type="EMBL" id="MDR8754047.1"/>
    </source>
</evidence>
<dbReference type="EMBL" id="VJSY01000016">
    <property type="protein sequence ID" value="MDR8754047.1"/>
    <property type="molecule type" value="Genomic_DNA"/>
</dbReference>
<sequence>MLDDHRRIAGETFTTYAAHDRKLFDDASYDDLLKNGRTVLAQDLRADTKYVATAAFDRNPGNGDGWKIVIEERKLDADKPCNRSAPVATSTQATGAIDRHRPSWPDAGAARAFT</sequence>
<dbReference type="RefSeq" id="WP_374991860.1">
    <property type="nucleotide sequence ID" value="NZ_CADFDQ010000007.1"/>
</dbReference>
<organism evidence="2 3">
    <name type="scientific">Burkholderia pseudomultivorans</name>
    <dbReference type="NCBI Taxonomy" id="1207504"/>
    <lineage>
        <taxon>Bacteria</taxon>
        <taxon>Pseudomonadati</taxon>
        <taxon>Pseudomonadota</taxon>
        <taxon>Betaproteobacteria</taxon>
        <taxon>Burkholderiales</taxon>
        <taxon>Burkholderiaceae</taxon>
        <taxon>Burkholderia</taxon>
        <taxon>Burkholderia cepacia complex</taxon>
    </lineage>
</organism>
<feature type="region of interest" description="Disordered" evidence="1">
    <location>
        <begin position="80"/>
        <end position="114"/>
    </location>
</feature>
<evidence type="ECO:0000313" key="3">
    <source>
        <dbReference type="Proteomes" id="UP001248067"/>
    </source>
</evidence>
<gene>
    <name evidence="2" type="ORF">FEQ00_02470</name>
</gene>
<proteinExistence type="predicted"/>
<comment type="caution">
    <text evidence="2">The sequence shown here is derived from an EMBL/GenBank/DDBJ whole genome shotgun (WGS) entry which is preliminary data.</text>
</comment>
<reference evidence="2 3" key="1">
    <citation type="submission" date="2019-06" db="EMBL/GenBank/DDBJ databases">
        <title>Evolution of Burkholderia multivorans in the lungs of Cystic Fibrosis patients.</title>
        <authorList>
            <person name="Moreira L.M."/>
        </authorList>
    </citation>
    <scope>NUCLEOTIDE SEQUENCE [LARGE SCALE GENOMIC DNA]</scope>
    <source>
        <strain evidence="2 3">VC13239</strain>
    </source>
</reference>
<name>A0ABU2E2G3_9BURK</name>
<evidence type="ECO:0000256" key="1">
    <source>
        <dbReference type="SAM" id="MobiDB-lite"/>
    </source>
</evidence>
<protein>
    <submittedName>
        <fullName evidence="2">Uncharacterized protein</fullName>
    </submittedName>
</protein>